<dbReference type="PANTHER" id="PTHR43762:SF1">
    <property type="entry name" value="D-ARABINONO-1,4-LACTONE OXIDASE"/>
    <property type="match status" value="1"/>
</dbReference>
<dbReference type="RefSeq" id="WP_115375194.1">
    <property type="nucleotide sequence ID" value="NZ_QASA01000001.1"/>
</dbReference>
<keyword evidence="1" id="KW-0274">FAD</keyword>
<dbReference type="Gene3D" id="3.30.43.10">
    <property type="entry name" value="Uridine Diphospho-n-acetylenolpyruvylglucosamine Reductase, domain 2"/>
    <property type="match status" value="1"/>
</dbReference>
<dbReference type="Gene3D" id="1.10.45.10">
    <property type="entry name" value="Vanillyl-alcohol Oxidase, Chain A, domain 4"/>
    <property type="match status" value="1"/>
</dbReference>
<dbReference type="GO" id="GO:0050582">
    <property type="term" value="F:xylitol oxidase activity"/>
    <property type="evidence" value="ECO:0007669"/>
    <property type="project" value="UniProtKB-EC"/>
</dbReference>
<dbReference type="GO" id="GO:0016020">
    <property type="term" value="C:membrane"/>
    <property type="evidence" value="ECO:0007669"/>
    <property type="project" value="InterPro"/>
</dbReference>
<dbReference type="Pfam" id="PF01565">
    <property type="entry name" value="FAD_binding_4"/>
    <property type="match status" value="1"/>
</dbReference>
<evidence type="ECO:0000256" key="1">
    <source>
        <dbReference type="ARBA" id="ARBA00022827"/>
    </source>
</evidence>
<dbReference type="InterPro" id="IPR016169">
    <property type="entry name" value="FAD-bd_PCMH_sub2"/>
</dbReference>
<dbReference type="PIRSF" id="PIRSF000136">
    <property type="entry name" value="LGO_GLO"/>
    <property type="match status" value="1"/>
</dbReference>
<comment type="caution">
    <text evidence="4">The sequence shown here is derived from an EMBL/GenBank/DDBJ whole genome shotgun (WGS) entry which is preliminary data.</text>
</comment>
<dbReference type="EC" id="1.1.3.41" evidence="4"/>
<dbReference type="PROSITE" id="PS51387">
    <property type="entry name" value="FAD_PCMH"/>
    <property type="match status" value="1"/>
</dbReference>
<evidence type="ECO:0000313" key="5">
    <source>
        <dbReference type="Proteomes" id="UP000253919"/>
    </source>
</evidence>
<accession>A0A369QN35</accession>
<reference evidence="4 5" key="1">
    <citation type="submission" date="2018-04" db="EMBL/GenBank/DDBJ databases">
        <title>Adhaeribacter sp. HMF7616 genome sequencing and assembly.</title>
        <authorList>
            <person name="Kang H."/>
            <person name="Kang J."/>
            <person name="Cha I."/>
            <person name="Kim H."/>
            <person name="Joh K."/>
        </authorList>
    </citation>
    <scope>NUCLEOTIDE SEQUENCE [LARGE SCALE GENOMIC DNA]</scope>
    <source>
        <strain evidence="4 5">HMF7616</strain>
    </source>
</reference>
<dbReference type="InterPro" id="IPR016171">
    <property type="entry name" value="Vanillyl_alc_oxidase_C-sub2"/>
</dbReference>
<organism evidence="4 5">
    <name type="scientific">Adhaeribacter pallidiroseus</name>
    <dbReference type="NCBI Taxonomy" id="2072847"/>
    <lineage>
        <taxon>Bacteria</taxon>
        <taxon>Pseudomonadati</taxon>
        <taxon>Bacteroidota</taxon>
        <taxon>Cytophagia</taxon>
        <taxon>Cytophagales</taxon>
        <taxon>Hymenobacteraceae</taxon>
        <taxon>Adhaeribacter</taxon>
    </lineage>
</organism>
<evidence type="ECO:0000259" key="3">
    <source>
        <dbReference type="PROSITE" id="PS51387"/>
    </source>
</evidence>
<evidence type="ECO:0000256" key="2">
    <source>
        <dbReference type="ARBA" id="ARBA00023002"/>
    </source>
</evidence>
<dbReference type="GO" id="GO:0003885">
    <property type="term" value="F:D-arabinono-1,4-lactone oxidase activity"/>
    <property type="evidence" value="ECO:0007669"/>
    <property type="project" value="InterPro"/>
</dbReference>
<dbReference type="Gene3D" id="3.30.70.2530">
    <property type="match status" value="1"/>
</dbReference>
<keyword evidence="5" id="KW-1185">Reference proteome</keyword>
<dbReference type="Pfam" id="PF04030">
    <property type="entry name" value="ALO"/>
    <property type="match status" value="1"/>
</dbReference>
<sequence>MKRRTFNKLSSTVTAGSAILPFTEWLPADPLKNWAGNIEFSTNKVVYPKSAAKMQALVKKIPQLKVLGTRHCFNRIADSQHHLLSTKELNQVVSLDTQTHTVTVEGGIKYGELAPYLHEKGYALHNLASLPHISVAGSIITATHGSGVKNGNLATAVVGLEFIDAAGNLHQISREKNADLFNGMVVNLGAIGIITKVTLALEPAFTMQQRVYERLPLEQLKENFDQIVSAGYSVSLFTDWVHNSINEVWVKSRLDNTANQQALPEFYGAIAATKNLHPIVEVSAENCTEQLGVSGPWYERLPHFKMGFTPSTGVELQTEYFVPQNQAVEAIQALARLGKQISPHLFISEIRTIAADELWLSPCYQRPSVALHFTWKQDWPAVSKLLPVIEKELAPYQARPHWGKLFTMAPQVLATHYEKLPEFKKIVAQFDPKGKFRNDFLNSTIFGS</sequence>
<dbReference type="InterPro" id="IPR016167">
    <property type="entry name" value="FAD-bd_PCMH_sub1"/>
</dbReference>
<dbReference type="EMBL" id="QASA01000001">
    <property type="protein sequence ID" value="RDC66311.1"/>
    <property type="molecule type" value="Genomic_DNA"/>
</dbReference>
<name>A0A369QN35_9BACT</name>
<feature type="domain" description="FAD-binding PCMH-type" evidence="3">
    <location>
        <begin position="38"/>
        <end position="204"/>
    </location>
</feature>
<evidence type="ECO:0000313" key="4">
    <source>
        <dbReference type="EMBL" id="RDC66311.1"/>
    </source>
</evidence>
<dbReference type="GO" id="GO:0071949">
    <property type="term" value="F:FAD binding"/>
    <property type="evidence" value="ECO:0007669"/>
    <property type="project" value="InterPro"/>
</dbReference>
<dbReference type="SUPFAM" id="SSF56176">
    <property type="entry name" value="FAD-binding/transporter-associated domain-like"/>
    <property type="match status" value="1"/>
</dbReference>
<dbReference type="OrthoDB" id="9800184at2"/>
<gene>
    <name evidence="4" type="primary">xyoA</name>
    <name evidence="4" type="ORF">AHMF7616_04942</name>
</gene>
<dbReference type="GO" id="GO:0080049">
    <property type="term" value="F:L-gulono-1,4-lactone dehydrogenase activity"/>
    <property type="evidence" value="ECO:0007669"/>
    <property type="project" value="TreeGrafter"/>
</dbReference>
<dbReference type="InterPro" id="IPR036318">
    <property type="entry name" value="FAD-bd_PCMH-like_sf"/>
</dbReference>
<protein>
    <submittedName>
        <fullName evidence="4">Alditol oxidase</fullName>
        <ecNumber evidence="4">1.1.3.41</ecNumber>
    </submittedName>
</protein>
<dbReference type="PANTHER" id="PTHR43762">
    <property type="entry name" value="L-GULONOLACTONE OXIDASE"/>
    <property type="match status" value="1"/>
</dbReference>
<proteinExistence type="predicted"/>
<dbReference type="Gene3D" id="3.30.70.2520">
    <property type="match status" value="1"/>
</dbReference>
<dbReference type="Gene3D" id="3.30.465.10">
    <property type="match status" value="1"/>
</dbReference>
<dbReference type="InterPro" id="IPR010031">
    <property type="entry name" value="FAD_lactone_oxidase-like"/>
</dbReference>
<dbReference type="InterPro" id="IPR006094">
    <property type="entry name" value="Oxid_FAD_bind_N"/>
</dbReference>
<dbReference type="Proteomes" id="UP000253919">
    <property type="component" value="Unassembled WGS sequence"/>
</dbReference>
<dbReference type="AlphaFoldDB" id="A0A369QN35"/>
<keyword evidence="1" id="KW-0285">Flavoprotein</keyword>
<keyword evidence="2 4" id="KW-0560">Oxidoreductase</keyword>
<dbReference type="InterPro" id="IPR007173">
    <property type="entry name" value="ALO_C"/>
</dbReference>
<dbReference type="InterPro" id="IPR016166">
    <property type="entry name" value="FAD-bd_PCMH"/>
</dbReference>